<evidence type="ECO:0000313" key="9">
    <source>
        <dbReference type="EMBL" id="KAF2859415.1"/>
    </source>
</evidence>
<evidence type="ECO:0000256" key="2">
    <source>
        <dbReference type="ARBA" id="ARBA00022448"/>
    </source>
</evidence>
<sequence>MAQRRERKLPVQQLTILAICRFAEPIAGTSLFPYLPEMIKSFGVAENEVGKWAGLAAATFSLCQACAGVPWGRFSDVYGRKVAILLGMTSTMVTSLMWGFSVNLPMAIVARALAGIGNGNVGIIRTTVAEMVPFKELQPRAFSLMPLVWNIGSIFGPMIGGALANPFNVEPGRQFEHPSLFQRFPYALPNLVCACFFAIGITTGVLFLHETLESKRDKRDYGRILGSKLVYLVKSFIRRMPCLSISNDSETEPLLNPDRESGLPKPPQKPRPSIREVLHRQSVLNLTTYALFAMHTMTFDQLLPVHMQYPSIHSGSPDVTLPGRNPLKFAGGYSLDHFTIGMLSTAYGMFGMLVQFFVFPGVARRYGVLNCLKVVAWVNPIAYALMPFTALLPTQRTQVIGAFAVMLVKCFCGIFGFPCSTILLTNSAPSLQLLGTLNGLATSAAAIGRAVGPALGGGMFSLGVKHGYLILPWWILTAIALLQIYPVSLLEEGEGFGDDDDLMDEEDDEQNDEAGNPPRKMSIPIGMGTQGISRRLSCNLGQSLGSAASYNEQ</sequence>
<dbReference type="SUPFAM" id="SSF103473">
    <property type="entry name" value="MFS general substrate transporter"/>
    <property type="match status" value="1"/>
</dbReference>
<organism evidence="9 10">
    <name type="scientific">Piedraia hortae CBS 480.64</name>
    <dbReference type="NCBI Taxonomy" id="1314780"/>
    <lineage>
        <taxon>Eukaryota</taxon>
        <taxon>Fungi</taxon>
        <taxon>Dikarya</taxon>
        <taxon>Ascomycota</taxon>
        <taxon>Pezizomycotina</taxon>
        <taxon>Dothideomycetes</taxon>
        <taxon>Dothideomycetidae</taxon>
        <taxon>Capnodiales</taxon>
        <taxon>Piedraiaceae</taxon>
        <taxon>Piedraia</taxon>
    </lineage>
</organism>
<feature type="transmembrane region" description="Helical" evidence="7">
    <location>
        <begin position="106"/>
        <end position="126"/>
    </location>
</feature>
<keyword evidence="10" id="KW-1185">Reference proteome</keyword>
<feature type="transmembrane region" description="Helical" evidence="7">
    <location>
        <begin position="374"/>
        <end position="392"/>
    </location>
</feature>
<dbReference type="GO" id="GO:0022857">
    <property type="term" value="F:transmembrane transporter activity"/>
    <property type="evidence" value="ECO:0007669"/>
    <property type="project" value="InterPro"/>
</dbReference>
<dbReference type="OrthoDB" id="10262656at2759"/>
<dbReference type="PROSITE" id="PS50850">
    <property type="entry name" value="MFS"/>
    <property type="match status" value="1"/>
</dbReference>
<feature type="compositionally biased region" description="Acidic residues" evidence="6">
    <location>
        <begin position="496"/>
        <end position="512"/>
    </location>
</feature>
<dbReference type="GO" id="GO:0016020">
    <property type="term" value="C:membrane"/>
    <property type="evidence" value="ECO:0007669"/>
    <property type="project" value="UniProtKB-SubCell"/>
</dbReference>
<protein>
    <submittedName>
        <fullName evidence="9">MFS general substrate transporter</fullName>
    </submittedName>
</protein>
<feature type="region of interest" description="Disordered" evidence="6">
    <location>
        <begin position="496"/>
        <end position="527"/>
    </location>
</feature>
<feature type="region of interest" description="Disordered" evidence="6">
    <location>
        <begin position="249"/>
        <end position="272"/>
    </location>
</feature>
<comment type="subcellular location">
    <subcellularLocation>
        <location evidence="1">Membrane</location>
        <topology evidence="1">Multi-pass membrane protein</topology>
    </subcellularLocation>
</comment>
<keyword evidence="2" id="KW-0813">Transport</keyword>
<feature type="transmembrane region" description="Helical" evidence="7">
    <location>
        <begin position="187"/>
        <end position="209"/>
    </location>
</feature>
<feature type="transmembrane region" description="Helical" evidence="7">
    <location>
        <begin position="399"/>
        <end position="424"/>
    </location>
</feature>
<feature type="transmembrane region" description="Helical" evidence="7">
    <location>
        <begin position="436"/>
        <end position="455"/>
    </location>
</feature>
<evidence type="ECO:0000256" key="1">
    <source>
        <dbReference type="ARBA" id="ARBA00004141"/>
    </source>
</evidence>
<dbReference type="PANTHER" id="PTHR23504">
    <property type="entry name" value="MAJOR FACILITATOR SUPERFAMILY DOMAIN-CONTAINING PROTEIN 10"/>
    <property type="match status" value="1"/>
</dbReference>
<dbReference type="InterPro" id="IPR011701">
    <property type="entry name" value="MFS"/>
</dbReference>
<evidence type="ECO:0000256" key="4">
    <source>
        <dbReference type="ARBA" id="ARBA00022989"/>
    </source>
</evidence>
<dbReference type="Pfam" id="PF07690">
    <property type="entry name" value="MFS_1"/>
    <property type="match status" value="1"/>
</dbReference>
<keyword evidence="5 7" id="KW-0472">Membrane</keyword>
<feature type="transmembrane region" description="Helical" evidence="7">
    <location>
        <begin position="82"/>
        <end position="100"/>
    </location>
</feature>
<evidence type="ECO:0000256" key="6">
    <source>
        <dbReference type="SAM" id="MobiDB-lite"/>
    </source>
</evidence>
<dbReference type="Gene3D" id="1.20.1250.20">
    <property type="entry name" value="MFS general substrate transporter like domains"/>
    <property type="match status" value="1"/>
</dbReference>
<dbReference type="AlphaFoldDB" id="A0A6A7BXG7"/>
<evidence type="ECO:0000256" key="5">
    <source>
        <dbReference type="ARBA" id="ARBA00023136"/>
    </source>
</evidence>
<dbReference type="EMBL" id="MU005993">
    <property type="protein sequence ID" value="KAF2859415.1"/>
    <property type="molecule type" value="Genomic_DNA"/>
</dbReference>
<dbReference type="PANTHER" id="PTHR23504:SF8">
    <property type="entry name" value="TRANSPORTER, PUTATIVE (AFU_ORTHOLOGUE AFUA_1G03730)-RELATED"/>
    <property type="match status" value="1"/>
</dbReference>
<feature type="transmembrane region" description="Helical" evidence="7">
    <location>
        <begin position="467"/>
        <end position="485"/>
    </location>
</feature>
<dbReference type="InterPro" id="IPR036259">
    <property type="entry name" value="MFS_trans_sf"/>
</dbReference>
<accession>A0A6A7BXG7</accession>
<dbReference type="CDD" id="cd17330">
    <property type="entry name" value="MFS_SLC46_TetA_like"/>
    <property type="match status" value="1"/>
</dbReference>
<feature type="transmembrane region" description="Helical" evidence="7">
    <location>
        <begin position="147"/>
        <end position="167"/>
    </location>
</feature>
<feature type="transmembrane region" description="Helical" evidence="7">
    <location>
        <begin position="338"/>
        <end position="362"/>
    </location>
</feature>
<feature type="domain" description="Major facilitator superfamily (MFS) profile" evidence="8">
    <location>
        <begin position="13"/>
        <end position="495"/>
    </location>
</feature>
<name>A0A6A7BXG7_9PEZI</name>
<dbReference type="Proteomes" id="UP000799421">
    <property type="component" value="Unassembled WGS sequence"/>
</dbReference>
<evidence type="ECO:0000259" key="8">
    <source>
        <dbReference type="PROSITE" id="PS50850"/>
    </source>
</evidence>
<reference evidence="9" key="1">
    <citation type="journal article" date="2020" name="Stud. Mycol.">
        <title>101 Dothideomycetes genomes: a test case for predicting lifestyles and emergence of pathogens.</title>
        <authorList>
            <person name="Haridas S."/>
            <person name="Albert R."/>
            <person name="Binder M."/>
            <person name="Bloem J."/>
            <person name="Labutti K."/>
            <person name="Salamov A."/>
            <person name="Andreopoulos B."/>
            <person name="Baker S."/>
            <person name="Barry K."/>
            <person name="Bills G."/>
            <person name="Bluhm B."/>
            <person name="Cannon C."/>
            <person name="Castanera R."/>
            <person name="Culley D."/>
            <person name="Daum C."/>
            <person name="Ezra D."/>
            <person name="Gonzalez J."/>
            <person name="Henrissat B."/>
            <person name="Kuo A."/>
            <person name="Liang C."/>
            <person name="Lipzen A."/>
            <person name="Lutzoni F."/>
            <person name="Magnuson J."/>
            <person name="Mondo S."/>
            <person name="Nolan M."/>
            <person name="Ohm R."/>
            <person name="Pangilinan J."/>
            <person name="Park H.-J."/>
            <person name="Ramirez L."/>
            <person name="Alfaro M."/>
            <person name="Sun H."/>
            <person name="Tritt A."/>
            <person name="Yoshinaga Y."/>
            <person name="Zwiers L.-H."/>
            <person name="Turgeon B."/>
            <person name="Goodwin S."/>
            <person name="Spatafora J."/>
            <person name="Crous P."/>
            <person name="Grigoriev I."/>
        </authorList>
    </citation>
    <scope>NUCLEOTIDE SEQUENCE</scope>
    <source>
        <strain evidence="9">CBS 480.64</strain>
    </source>
</reference>
<keyword evidence="3 7" id="KW-0812">Transmembrane</keyword>
<keyword evidence="4 7" id="KW-1133">Transmembrane helix</keyword>
<evidence type="ECO:0000256" key="7">
    <source>
        <dbReference type="SAM" id="Phobius"/>
    </source>
</evidence>
<proteinExistence type="predicted"/>
<evidence type="ECO:0000256" key="3">
    <source>
        <dbReference type="ARBA" id="ARBA00022692"/>
    </source>
</evidence>
<evidence type="ECO:0000313" key="10">
    <source>
        <dbReference type="Proteomes" id="UP000799421"/>
    </source>
</evidence>
<dbReference type="InterPro" id="IPR020846">
    <property type="entry name" value="MFS_dom"/>
</dbReference>
<gene>
    <name evidence="9" type="ORF">K470DRAFT_219195</name>
</gene>